<proteinExistence type="predicted"/>
<comment type="caution">
    <text evidence="2">The sequence shown here is derived from an EMBL/GenBank/DDBJ whole genome shotgun (WGS) entry which is preliminary data.</text>
</comment>
<reference evidence="2" key="1">
    <citation type="journal article" date="2013" name="Environ. Microbiol.">
        <title>Microbiota from the distal guts of lean and obese adolescents exhibit partial functional redundancy besides clear differences in community structure.</title>
        <authorList>
            <person name="Ferrer M."/>
            <person name="Ruiz A."/>
            <person name="Lanza F."/>
            <person name="Haange S.B."/>
            <person name="Oberbach A."/>
            <person name="Till H."/>
            <person name="Bargiela R."/>
            <person name="Campoy C."/>
            <person name="Segura M.T."/>
            <person name="Richter M."/>
            <person name="von Bergen M."/>
            <person name="Seifert J."/>
            <person name="Suarez A."/>
        </authorList>
    </citation>
    <scope>NUCLEOTIDE SEQUENCE</scope>
</reference>
<dbReference type="Gene3D" id="3.30.300.210">
    <property type="entry name" value="Nutrient germinant receptor protein C, domain 3"/>
    <property type="match status" value="1"/>
</dbReference>
<feature type="domain" description="Spore germination GerAC-like C-terminal" evidence="1">
    <location>
        <begin position="2"/>
        <end position="117"/>
    </location>
</feature>
<dbReference type="AlphaFoldDB" id="K1ST64"/>
<dbReference type="PANTHER" id="PTHR35789">
    <property type="entry name" value="SPORE GERMINATION PROTEIN B3"/>
    <property type="match status" value="1"/>
</dbReference>
<organism evidence="2">
    <name type="scientific">human gut metagenome</name>
    <dbReference type="NCBI Taxonomy" id="408170"/>
    <lineage>
        <taxon>unclassified sequences</taxon>
        <taxon>metagenomes</taxon>
        <taxon>organismal metagenomes</taxon>
    </lineage>
</organism>
<feature type="non-terminal residue" evidence="2">
    <location>
        <position position="1"/>
    </location>
</feature>
<dbReference type="InterPro" id="IPR038501">
    <property type="entry name" value="Spore_GerAC_C_sf"/>
</dbReference>
<dbReference type="GO" id="GO:0009847">
    <property type="term" value="P:spore germination"/>
    <property type="evidence" value="ECO:0007669"/>
    <property type="project" value="InterPro"/>
</dbReference>
<evidence type="ECO:0000313" key="2">
    <source>
        <dbReference type="EMBL" id="EKC60758.1"/>
    </source>
</evidence>
<dbReference type="PANTHER" id="PTHR35789:SF1">
    <property type="entry name" value="SPORE GERMINATION PROTEIN B3"/>
    <property type="match status" value="1"/>
</dbReference>
<dbReference type="GO" id="GO:0016020">
    <property type="term" value="C:membrane"/>
    <property type="evidence" value="ECO:0007669"/>
    <property type="project" value="InterPro"/>
</dbReference>
<sequence>TKSKTKIKTSVKNGCPSFDISVDCVADCTETSKIMNEAFTPEVAENIKTALEKAVRKNIDDTVKKCFTEFNKDPFGFDKRVKRADAEYYRAESDNWKSVLQKAGYSVTVNAKLRRAGDENMVPGS</sequence>
<accession>K1ST64</accession>
<dbReference type="Pfam" id="PF05504">
    <property type="entry name" value="Spore_GerAC"/>
    <property type="match status" value="1"/>
</dbReference>
<dbReference type="InterPro" id="IPR046953">
    <property type="entry name" value="Spore_GerAC-like_C"/>
</dbReference>
<evidence type="ECO:0000259" key="1">
    <source>
        <dbReference type="Pfam" id="PF05504"/>
    </source>
</evidence>
<protein>
    <submittedName>
        <fullName evidence="2">Ger(X)C family germination protein</fullName>
    </submittedName>
</protein>
<dbReference type="EMBL" id="AJWY01008599">
    <property type="protein sequence ID" value="EKC60758.1"/>
    <property type="molecule type" value="Genomic_DNA"/>
</dbReference>
<gene>
    <name evidence="2" type="ORF">LEA_12702</name>
</gene>
<name>K1ST64_9ZZZZ</name>
<dbReference type="InterPro" id="IPR008844">
    <property type="entry name" value="Spore_GerAC-like"/>
</dbReference>